<reference evidence="1 2" key="1">
    <citation type="submission" date="2024-02" db="EMBL/GenBank/DDBJ databases">
        <title>FIRST GENOME SEQUENCES OF Leishmania (Viannia) shawi, Leishmania (Viannia) lindenbergi AND Leishmania (Viannia) utingensis.</title>
        <authorList>
            <person name="Resadore F."/>
            <person name="Custodio M.G.F."/>
            <person name="Boite M.C."/>
            <person name="Cupolillo E."/>
            <person name="Ferreira G.E.M."/>
        </authorList>
    </citation>
    <scope>NUCLEOTIDE SEQUENCE [LARGE SCALE GENOMIC DNA]</scope>
    <source>
        <strain evidence="1 2">ITUB/BR/1977/M4964</strain>
    </source>
</reference>
<keyword evidence="2" id="KW-1185">Reference proteome</keyword>
<comment type="caution">
    <text evidence="1">The sequence shown here is derived from an EMBL/GenBank/DDBJ whole genome shotgun (WGS) entry which is preliminary data.</text>
</comment>
<evidence type="ECO:0000313" key="1">
    <source>
        <dbReference type="EMBL" id="KAL0505623.1"/>
    </source>
</evidence>
<accession>A0AAW3AJD9</accession>
<protein>
    <submittedName>
        <fullName evidence="1">Uncharacterized protein</fullName>
    </submittedName>
</protein>
<organism evidence="1 2">
    <name type="scientific">Leishmania utingensis</name>
    <dbReference type="NCBI Taxonomy" id="653362"/>
    <lineage>
        <taxon>Eukaryota</taxon>
        <taxon>Discoba</taxon>
        <taxon>Euglenozoa</taxon>
        <taxon>Kinetoplastea</taxon>
        <taxon>Metakinetoplastina</taxon>
        <taxon>Trypanosomatida</taxon>
        <taxon>Trypanosomatidae</taxon>
        <taxon>Leishmaniinae</taxon>
        <taxon>Leishmania</taxon>
    </lineage>
</organism>
<dbReference type="EMBL" id="JBAMZL010000025">
    <property type="protein sequence ID" value="KAL0505623.1"/>
    <property type="molecule type" value="Genomic_DNA"/>
</dbReference>
<gene>
    <name evidence="1" type="ORF">Q4I30_004189</name>
</gene>
<dbReference type="AlphaFoldDB" id="A0AAW3AJD9"/>
<sequence length="108" mass="11912">MVRTRDAECVALGGDYEVHWTHETLAGIGSRHLAHVRDLEAIADGLLWPAEEFHGQRLLLIYLAVTGYDLWYASWLPAHTRRAMALAITPAQPARGADTHNSGGARLL</sequence>
<evidence type="ECO:0000313" key="2">
    <source>
        <dbReference type="Proteomes" id="UP001482455"/>
    </source>
</evidence>
<name>A0AAW3AJD9_9TRYP</name>
<dbReference type="Proteomes" id="UP001482455">
    <property type="component" value="Unassembled WGS sequence"/>
</dbReference>
<proteinExistence type="predicted"/>